<dbReference type="Gene3D" id="3.40.630.30">
    <property type="match status" value="1"/>
</dbReference>
<evidence type="ECO:0000313" key="4">
    <source>
        <dbReference type="EMBL" id="MBO8442910.1"/>
    </source>
</evidence>
<reference evidence="4" key="2">
    <citation type="journal article" date="2021" name="PeerJ">
        <title>Extensive microbial diversity within the chicken gut microbiome revealed by metagenomics and culture.</title>
        <authorList>
            <person name="Gilroy R."/>
            <person name="Ravi A."/>
            <person name="Getino M."/>
            <person name="Pursley I."/>
            <person name="Horton D.L."/>
            <person name="Alikhan N.F."/>
            <person name="Baker D."/>
            <person name="Gharbi K."/>
            <person name="Hall N."/>
            <person name="Watson M."/>
            <person name="Adriaenssens E.M."/>
            <person name="Foster-Nyarko E."/>
            <person name="Jarju S."/>
            <person name="Secka A."/>
            <person name="Antonio M."/>
            <person name="Oren A."/>
            <person name="Chaudhuri R.R."/>
            <person name="La Ragione R."/>
            <person name="Hildebrand F."/>
            <person name="Pallen M.J."/>
        </authorList>
    </citation>
    <scope>NUCLEOTIDE SEQUENCE</scope>
    <source>
        <strain evidence="4">11167</strain>
    </source>
</reference>
<accession>A0A9D9EAI2</accession>
<dbReference type="SUPFAM" id="SSF55729">
    <property type="entry name" value="Acyl-CoA N-acyltransferases (Nat)"/>
    <property type="match status" value="1"/>
</dbReference>
<dbReference type="EMBL" id="JADIMU010000026">
    <property type="protein sequence ID" value="MBO8442910.1"/>
    <property type="molecule type" value="Genomic_DNA"/>
</dbReference>
<dbReference type="AlphaFoldDB" id="A0A9D9EAI2"/>
<protein>
    <submittedName>
        <fullName evidence="4">N-acetyltransferase</fullName>
    </submittedName>
</protein>
<sequence length="181" mass="21018">MEIRFATEDDAQALLDIYAQYIDSFITFETSLPSLEDFKRRIREFSAFYPYLVSVEDGRITGYAYAHRAFTRDAYRFDAETTIYLDRASQHTGTGEALYTRLLDYLRRMNIVNAYALVTEPNRQSVYFHQKLGFRSFATFEDTGYKNGQWISVVWLVKVLGDKDGAPREIRPLSAVLAEEE</sequence>
<dbReference type="Proteomes" id="UP000823633">
    <property type="component" value="Unassembled WGS sequence"/>
</dbReference>
<dbReference type="InterPro" id="IPR000182">
    <property type="entry name" value="GNAT_dom"/>
</dbReference>
<dbReference type="PANTHER" id="PTHR43072:SF23">
    <property type="entry name" value="UPF0039 PROTEIN C11D3.02C"/>
    <property type="match status" value="1"/>
</dbReference>
<dbReference type="GO" id="GO:0016747">
    <property type="term" value="F:acyltransferase activity, transferring groups other than amino-acyl groups"/>
    <property type="evidence" value="ECO:0007669"/>
    <property type="project" value="InterPro"/>
</dbReference>
<evidence type="ECO:0000259" key="3">
    <source>
        <dbReference type="PROSITE" id="PS51186"/>
    </source>
</evidence>
<name>A0A9D9EAI2_9SPIR</name>
<feature type="domain" description="N-acetyltransferase" evidence="3">
    <location>
        <begin position="1"/>
        <end position="161"/>
    </location>
</feature>
<organism evidence="4 5">
    <name type="scientific">Candidatus Aphodenecus pullistercoris</name>
    <dbReference type="NCBI Taxonomy" id="2840669"/>
    <lineage>
        <taxon>Bacteria</taxon>
        <taxon>Pseudomonadati</taxon>
        <taxon>Spirochaetota</taxon>
        <taxon>Spirochaetia</taxon>
        <taxon>Spirochaetales</taxon>
        <taxon>Candidatus Aphodenecus</taxon>
    </lineage>
</organism>
<evidence type="ECO:0000313" key="5">
    <source>
        <dbReference type="Proteomes" id="UP000823633"/>
    </source>
</evidence>
<evidence type="ECO:0000256" key="1">
    <source>
        <dbReference type="ARBA" id="ARBA00022679"/>
    </source>
</evidence>
<keyword evidence="1" id="KW-0808">Transferase</keyword>
<proteinExistence type="predicted"/>
<reference evidence="4" key="1">
    <citation type="submission" date="2020-10" db="EMBL/GenBank/DDBJ databases">
        <authorList>
            <person name="Gilroy R."/>
        </authorList>
    </citation>
    <scope>NUCLEOTIDE SEQUENCE</scope>
    <source>
        <strain evidence="4">11167</strain>
    </source>
</reference>
<dbReference type="PANTHER" id="PTHR43072">
    <property type="entry name" value="N-ACETYLTRANSFERASE"/>
    <property type="match status" value="1"/>
</dbReference>
<comment type="caution">
    <text evidence="4">The sequence shown here is derived from an EMBL/GenBank/DDBJ whole genome shotgun (WGS) entry which is preliminary data.</text>
</comment>
<evidence type="ECO:0000256" key="2">
    <source>
        <dbReference type="ARBA" id="ARBA00023315"/>
    </source>
</evidence>
<keyword evidence="2" id="KW-0012">Acyltransferase</keyword>
<dbReference type="PROSITE" id="PS51186">
    <property type="entry name" value="GNAT"/>
    <property type="match status" value="1"/>
</dbReference>
<dbReference type="InterPro" id="IPR016181">
    <property type="entry name" value="Acyl_CoA_acyltransferase"/>
</dbReference>
<gene>
    <name evidence="4" type="ORF">IAC42_04045</name>
</gene>
<dbReference type="Pfam" id="PF13420">
    <property type="entry name" value="Acetyltransf_4"/>
    <property type="match status" value="1"/>
</dbReference>